<dbReference type="EMBL" id="PGGW01000011">
    <property type="protein sequence ID" value="PJE99532.1"/>
    <property type="molecule type" value="Genomic_DNA"/>
</dbReference>
<evidence type="ECO:0000313" key="4">
    <source>
        <dbReference type="Proteomes" id="UP000230407"/>
    </source>
</evidence>
<reference evidence="3 4" key="1">
    <citation type="submission" date="2017-11" db="EMBL/GenBank/DDBJ databases">
        <title>Streptomyces carmine sp. nov., a novel actinomycete isolated from Sophora alopecuroides in Xinjiang, China.</title>
        <authorList>
            <person name="Wang Y."/>
            <person name="Luo X."/>
            <person name="Wan C."/>
            <person name="Zhang L."/>
        </authorList>
    </citation>
    <scope>NUCLEOTIDE SEQUENCE [LARGE SCALE GENOMIC DNA]</scope>
    <source>
        <strain evidence="3 4">TRM SA0054</strain>
    </source>
</reference>
<name>A0A2M8M5P5_9ACTN</name>
<sequence length="282" mass="29669">MTADTAASGPRVWPFVITRSVRTGFRIVVAPDFLLDVGQHHLLADVASGEVSDEVVYLREYRDKGDDSLWLLYRIGYLRGADIGREEEYVLHGSRRTPLIEGVVCRTRPDFDATGELLTRVHRTCAEAVRSFFEADSEDHPVHGGAEFGVPEAGRGAGRALPVEEQGPYHSGRNIQAALQGRHPRPCSPKLTPVPLPGTAPGTAVPSGAGQRTAAGGPGGGRLDAAPDGDGTVPGGGEDARTGQDPVRLPAAPFTPLGGRRGAAGWAVAVLLAAALITVLLR</sequence>
<protein>
    <submittedName>
        <fullName evidence="3">Uncharacterized protein</fullName>
    </submittedName>
</protein>
<accession>A0A2M8M5P5</accession>
<keyword evidence="2" id="KW-0472">Membrane</keyword>
<dbReference type="RefSeq" id="WP_100200574.1">
    <property type="nucleotide sequence ID" value="NZ_PGGW01000011.1"/>
</dbReference>
<dbReference type="AlphaFoldDB" id="A0A2M8M5P5"/>
<evidence type="ECO:0000313" key="3">
    <source>
        <dbReference type="EMBL" id="PJE99532.1"/>
    </source>
</evidence>
<feature type="transmembrane region" description="Helical" evidence="2">
    <location>
        <begin position="263"/>
        <end position="281"/>
    </location>
</feature>
<keyword evidence="2" id="KW-1133">Transmembrane helix</keyword>
<organism evidence="3 4">
    <name type="scientific">Streptomyces carminius</name>
    <dbReference type="NCBI Taxonomy" id="2665496"/>
    <lineage>
        <taxon>Bacteria</taxon>
        <taxon>Bacillati</taxon>
        <taxon>Actinomycetota</taxon>
        <taxon>Actinomycetes</taxon>
        <taxon>Kitasatosporales</taxon>
        <taxon>Streptomycetaceae</taxon>
        <taxon>Streptomyces</taxon>
    </lineage>
</organism>
<evidence type="ECO:0000256" key="1">
    <source>
        <dbReference type="SAM" id="MobiDB-lite"/>
    </source>
</evidence>
<dbReference type="Proteomes" id="UP000230407">
    <property type="component" value="Unassembled WGS sequence"/>
</dbReference>
<feature type="region of interest" description="Disordered" evidence="1">
    <location>
        <begin position="178"/>
        <end position="253"/>
    </location>
</feature>
<keyword evidence="4" id="KW-1185">Reference proteome</keyword>
<evidence type="ECO:0000256" key="2">
    <source>
        <dbReference type="SAM" id="Phobius"/>
    </source>
</evidence>
<proteinExistence type="predicted"/>
<keyword evidence="2" id="KW-0812">Transmembrane</keyword>
<comment type="caution">
    <text evidence="3">The sequence shown here is derived from an EMBL/GenBank/DDBJ whole genome shotgun (WGS) entry which is preliminary data.</text>
</comment>
<gene>
    <name evidence="3" type="ORF">CUT44_03165</name>
</gene>